<dbReference type="AlphaFoldDB" id="A0A0D2GDJ8"/>
<organism evidence="1 2">
    <name type="scientific">Fonsecaea pedrosoi CBS 271.37</name>
    <dbReference type="NCBI Taxonomy" id="1442368"/>
    <lineage>
        <taxon>Eukaryota</taxon>
        <taxon>Fungi</taxon>
        <taxon>Dikarya</taxon>
        <taxon>Ascomycota</taxon>
        <taxon>Pezizomycotina</taxon>
        <taxon>Eurotiomycetes</taxon>
        <taxon>Chaetothyriomycetidae</taxon>
        <taxon>Chaetothyriales</taxon>
        <taxon>Herpotrichiellaceae</taxon>
        <taxon>Fonsecaea</taxon>
    </lineage>
</organism>
<evidence type="ECO:0000313" key="1">
    <source>
        <dbReference type="EMBL" id="KIW76770.1"/>
    </source>
</evidence>
<dbReference type="Proteomes" id="UP000053029">
    <property type="component" value="Unassembled WGS sequence"/>
</dbReference>
<dbReference type="HOGENOM" id="CLU_1256037_0_0_1"/>
<keyword evidence="2" id="KW-1185">Reference proteome</keyword>
<proteinExistence type="predicted"/>
<reference evidence="1 2" key="1">
    <citation type="submission" date="2015-01" db="EMBL/GenBank/DDBJ databases">
        <title>The Genome Sequence of Fonsecaea pedrosoi CBS 271.37.</title>
        <authorList>
            <consortium name="The Broad Institute Genomics Platform"/>
            <person name="Cuomo C."/>
            <person name="de Hoog S."/>
            <person name="Gorbushina A."/>
            <person name="Stielow B."/>
            <person name="Teixiera M."/>
            <person name="Abouelleil A."/>
            <person name="Chapman S.B."/>
            <person name="Priest M."/>
            <person name="Young S.K."/>
            <person name="Wortman J."/>
            <person name="Nusbaum C."/>
            <person name="Birren B."/>
        </authorList>
    </citation>
    <scope>NUCLEOTIDE SEQUENCE [LARGE SCALE GENOMIC DNA]</scope>
    <source>
        <strain evidence="1 2">CBS 271.37</strain>
    </source>
</reference>
<protein>
    <submittedName>
        <fullName evidence="1">Uncharacterized protein</fullName>
    </submittedName>
</protein>
<dbReference type="GeneID" id="25308704"/>
<sequence length="220" mass="24351">MAVQLGPNLTNAVEGLVAYMAHAYALMGQVYASAFTQARDWSDPMQNLFRQVCWALMCMASCSRDYVKLANAEETGWSDIVGECMSKAASFTYGILGARRADQSTELMSAFLVDFHDDERSRGSAPSSSWSWMGSFLVWLTSDLLSRSSFASAICAAVAKGRAEGKHIFQVLVFSLQHPVYVDVTPKAVVHSKRYAMWTQPADGQVSYLQKTRCSKTLRK</sequence>
<gene>
    <name evidence="1" type="ORF">Z517_09214</name>
</gene>
<dbReference type="RefSeq" id="XP_013280578.1">
    <property type="nucleotide sequence ID" value="XM_013425124.1"/>
</dbReference>
<accession>A0A0D2GDJ8</accession>
<dbReference type="VEuPathDB" id="FungiDB:Z517_09214"/>
<name>A0A0D2GDJ8_9EURO</name>
<evidence type="ECO:0000313" key="2">
    <source>
        <dbReference type="Proteomes" id="UP000053029"/>
    </source>
</evidence>
<dbReference type="EMBL" id="KN846974">
    <property type="protein sequence ID" value="KIW76770.1"/>
    <property type="molecule type" value="Genomic_DNA"/>
</dbReference>